<dbReference type="InterPro" id="IPR000453">
    <property type="entry name" value="Chorismate_synth"/>
</dbReference>
<dbReference type="Pfam" id="PF01264">
    <property type="entry name" value="Chorismate_synt"/>
    <property type="match status" value="1"/>
</dbReference>
<feature type="binding site" evidence="11">
    <location>
        <begin position="255"/>
        <end position="256"/>
    </location>
    <ligand>
        <name>FMN</name>
        <dbReference type="ChEBI" id="CHEBI:58210"/>
    </ligand>
</feature>
<evidence type="ECO:0000256" key="2">
    <source>
        <dbReference type="ARBA" id="ARBA00008014"/>
    </source>
</evidence>
<dbReference type="SUPFAM" id="SSF103263">
    <property type="entry name" value="Chorismate synthase, AroC"/>
    <property type="match status" value="1"/>
</dbReference>
<dbReference type="PROSITE" id="PS00788">
    <property type="entry name" value="CHORISMATE_SYNTHASE_2"/>
    <property type="match status" value="1"/>
</dbReference>
<feature type="binding site" evidence="11">
    <location>
        <position position="40"/>
    </location>
    <ligand>
        <name>NADP(+)</name>
        <dbReference type="ChEBI" id="CHEBI:58349"/>
    </ligand>
</feature>
<dbReference type="InterPro" id="IPR035904">
    <property type="entry name" value="Chorismate_synth_AroC_sf"/>
</dbReference>
<evidence type="ECO:0000256" key="10">
    <source>
        <dbReference type="ARBA" id="ARBA00023239"/>
    </source>
</evidence>
<evidence type="ECO:0000256" key="6">
    <source>
        <dbReference type="ARBA" id="ARBA00022643"/>
    </source>
</evidence>
<evidence type="ECO:0000256" key="1">
    <source>
        <dbReference type="ARBA" id="ARBA00005044"/>
    </source>
</evidence>
<comment type="similarity">
    <text evidence="2 11 12">Belongs to the chorismate synthase family.</text>
</comment>
<dbReference type="NCBIfam" id="TIGR00033">
    <property type="entry name" value="aroC"/>
    <property type="match status" value="1"/>
</dbReference>
<feature type="binding site" evidence="11">
    <location>
        <position position="340"/>
    </location>
    <ligand>
        <name>FMN</name>
        <dbReference type="ChEBI" id="CHEBI:58210"/>
    </ligand>
</feature>
<evidence type="ECO:0000256" key="7">
    <source>
        <dbReference type="ARBA" id="ARBA00022827"/>
    </source>
</evidence>
<evidence type="ECO:0000313" key="13">
    <source>
        <dbReference type="EMBL" id="GAA3745679.1"/>
    </source>
</evidence>
<dbReference type="PROSITE" id="PS00787">
    <property type="entry name" value="CHORISMATE_SYNTHASE_1"/>
    <property type="match status" value="1"/>
</dbReference>
<dbReference type="PROSITE" id="PS00789">
    <property type="entry name" value="CHORISMATE_SYNTHASE_3"/>
    <property type="match status" value="1"/>
</dbReference>
<comment type="pathway">
    <text evidence="1 11 12">Metabolic intermediate biosynthesis; chorismate biosynthesis; chorismate from D-erythrose 4-phosphate and phosphoenolpyruvate: step 7/7.</text>
</comment>
<dbReference type="EC" id="4.2.3.5" evidence="3 11"/>
<evidence type="ECO:0000256" key="9">
    <source>
        <dbReference type="ARBA" id="ARBA00023141"/>
    </source>
</evidence>
<name>A0ABP7FQD7_9MICO</name>
<evidence type="ECO:0000256" key="8">
    <source>
        <dbReference type="ARBA" id="ARBA00022857"/>
    </source>
</evidence>
<keyword evidence="14" id="KW-1185">Reference proteome</keyword>
<keyword evidence="9 11" id="KW-0057">Aromatic amino acid biosynthesis</keyword>
<gene>
    <name evidence="11 13" type="primary">aroC</name>
    <name evidence="13" type="ORF">GCM10022239_21610</name>
</gene>
<dbReference type="InterPro" id="IPR020541">
    <property type="entry name" value="Chorismate_synthase_CS"/>
</dbReference>
<dbReference type="NCBIfam" id="NF003793">
    <property type="entry name" value="PRK05382.1"/>
    <property type="match status" value="1"/>
</dbReference>
<evidence type="ECO:0000256" key="4">
    <source>
        <dbReference type="ARBA" id="ARBA00022605"/>
    </source>
</evidence>
<comment type="function">
    <text evidence="11">Catalyzes the anti-1,4-elimination of the C-3 phosphate and the C-6 proR hydrogen from 5-enolpyruvylshikimate-3-phosphate (EPSP) to yield chorismate, which is the branch point compound that serves as the starting substrate for the three terminal pathways of aromatic amino acid biosynthesis. This reaction introduces a second double bond into the aromatic ring system.</text>
</comment>
<comment type="cofactor">
    <cofactor evidence="11 12">
        <name>FMNH2</name>
        <dbReference type="ChEBI" id="CHEBI:57618"/>
    </cofactor>
    <text evidence="11 12">Reduced FMN (FMNH(2)).</text>
</comment>
<dbReference type="Proteomes" id="UP001501004">
    <property type="component" value="Unassembled WGS sequence"/>
</dbReference>
<keyword evidence="10 11" id="KW-0456">Lyase</keyword>
<dbReference type="RefSeq" id="WP_344756531.1">
    <property type="nucleotide sequence ID" value="NZ_BAABAE010000003.1"/>
</dbReference>
<dbReference type="PANTHER" id="PTHR21085:SF0">
    <property type="entry name" value="CHORISMATE SYNTHASE"/>
    <property type="match status" value="1"/>
</dbReference>
<comment type="subunit">
    <text evidence="11">Homotetramer.</text>
</comment>
<dbReference type="HAMAP" id="MF_00300">
    <property type="entry name" value="Chorismate_synth"/>
    <property type="match status" value="1"/>
</dbReference>
<comment type="caution">
    <text evidence="13">The sequence shown here is derived from an EMBL/GenBank/DDBJ whole genome shotgun (WGS) entry which is preliminary data.</text>
</comment>
<accession>A0ABP7FQD7</accession>
<evidence type="ECO:0000313" key="14">
    <source>
        <dbReference type="Proteomes" id="UP001501004"/>
    </source>
</evidence>
<protein>
    <recommendedName>
        <fullName evidence="3 11">Chorismate synthase</fullName>
        <shortName evidence="11">CS</shortName>
        <ecNumber evidence="3 11">4.2.3.5</ecNumber>
    </recommendedName>
    <alternativeName>
        <fullName evidence="11">5-enolpyruvylshikimate-3-phosphate phospholyase</fullName>
    </alternativeName>
</protein>
<proteinExistence type="inferred from homology"/>
<keyword evidence="6 11" id="KW-0288">FMN</keyword>
<dbReference type="CDD" id="cd07304">
    <property type="entry name" value="Chorismate_synthase"/>
    <property type="match status" value="1"/>
</dbReference>
<sequence>MLRWLTAGESHGPELIAILEGLPAGVPIGLAGIREDLARRRLGYGRGARQKFEEDELAISAGIRFGLTMGSPIALRIGNTEWPRWVDVMSAEPVDPATLPKGRGAPLTRPRPGHADLVGMQKYGFDEARNVLERASARETAARVALGAVARGFLGELGIRLLSHTLSIGSVRVPEDAPLPHPEDVARLDADPLRCADAVTSQRMVAEVDAAQKDGDTLGGVVEVLAYGLPPGLGSYTHWDRRLDARLAAALMGIQAIKGVEIGDGFRTAARRGSAAHDELFATEAGIARTTDRAGGTEGGMSTGGPLRVSAAMKPISTVPHALRTVDVASGDTAAAHHQRSDVCAVPASGIVAEAMVALVLADAMLEKFGGDSVAETRRNLEGYLAAIPANLRTDSELHDAELHDAELHDAEQREPE</sequence>
<feature type="binding site" evidence="11">
    <location>
        <position position="46"/>
    </location>
    <ligand>
        <name>NADP(+)</name>
        <dbReference type="ChEBI" id="CHEBI:58349"/>
    </ligand>
</feature>
<feature type="binding site" evidence="11">
    <location>
        <begin position="134"/>
        <end position="136"/>
    </location>
    <ligand>
        <name>FMN</name>
        <dbReference type="ChEBI" id="CHEBI:58210"/>
    </ligand>
</feature>
<keyword evidence="5 11" id="KW-0285">Flavoprotein</keyword>
<feature type="binding site" evidence="11">
    <location>
        <position position="299"/>
    </location>
    <ligand>
        <name>FMN</name>
        <dbReference type="ChEBI" id="CHEBI:58210"/>
    </ligand>
</feature>
<evidence type="ECO:0000256" key="12">
    <source>
        <dbReference type="RuleBase" id="RU000605"/>
    </source>
</evidence>
<evidence type="ECO:0000256" key="11">
    <source>
        <dbReference type="HAMAP-Rule" id="MF_00300"/>
    </source>
</evidence>
<keyword evidence="8 11" id="KW-0521">NADP</keyword>
<dbReference type="PANTHER" id="PTHR21085">
    <property type="entry name" value="CHORISMATE SYNTHASE"/>
    <property type="match status" value="1"/>
</dbReference>
<keyword evidence="7 11" id="KW-0274">FAD</keyword>
<dbReference type="EMBL" id="BAABAE010000003">
    <property type="protein sequence ID" value="GAA3745679.1"/>
    <property type="molecule type" value="Genomic_DNA"/>
</dbReference>
<dbReference type="Gene3D" id="3.60.150.10">
    <property type="entry name" value="Chorismate synthase AroC"/>
    <property type="match status" value="1"/>
</dbReference>
<reference evidence="14" key="1">
    <citation type="journal article" date="2019" name="Int. J. Syst. Evol. Microbiol.">
        <title>The Global Catalogue of Microorganisms (GCM) 10K type strain sequencing project: providing services to taxonomists for standard genome sequencing and annotation.</title>
        <authorList>
            <consortium name="The Broad Institute Genomics Platform"/>
            <consortium name="The Broad Institute Genome Sequencing Center for Infectious Disease"/>
            <person name="Wu L."/>
            <person name="Ma J."/>
        </authorList>
    </citation>
    <scope>NUCLEOTIDE SEQUENCE [LARGE SCALE GENOMIC DNA]</scope>
    <source>
        <strain evidence="14">JCM 16949</strain>
    </source>
</reference>
<evidence type="ECO:0000256" key="5">
    <source>
        <dbReference type="ARBA" id="ARBA00022630"/>
    </source>
</evidence>
<evidence type="ECO:0000256" key="3">
    <source>
        <dbReference type="ARBA" id="ARBA00013036"/>
    </source>
</evidence>
<dbReference type="PIRSF" id="PIRSF001456">
    <property type="entry name" value="Chorismate_synth"/>
    <property type="match status" value="1"/>
</dbReference>
<keyword evidence="4 11" id="KW-0028">Amino-acid biosynthesis</keyword>
<organism evidence="13 14">
    <name type="scientific">Leifsonella bigeumensis</name>
    <dbReference type="NCBI Taxonomy" id="433643"/>
    <lineage>
        <taxon>Bacteria</taxon>
        <taxon>Bacillati</taxon>
        <taxon>Actinomycetota</taxon>
        <taxon>Actinomycetes</taxon>
        <taxon>Micrococcales</taxon>
        <taxon>Microbacteriaceae</taxon>
        <taxon>Leifsonella</taxon>
    </lineage>
</organism>
<comment type="catalytic activity">
    <reaction evidence="11 12">
        <text>5-O-(1-carboxyvinyl)-3-phosphoshikimate = chorismate + phosphate</text>
        <dbReference type="Rhea" id="RHEA:21020"/>
        <dbReference type="ChEBI" id="CHEBI:29748"/>
        <dbReference type="ChEBI" id="CHEBI:43474"/>
        <dbReference type="ChEBI" id="CHEBI:57701"/>
        <dbReference type="EC" id="4.2.3.5"/>
    </reaction>
</comment>
<feature type="binding site" evidence="11">
    <location>
        <begin position="314"/>
        <end position="318"/>
    </location>
    <ligand>
        <name>FMN</name>
        <dbReference type="ChEBI" id="CHEBI:58210"/>
    </ligand>
</feature>